<name>A0A923J083_CLOTT</name>
<evidence type="ECO:0000256" key="8">
    <source>
        <dbReference type="ARBA" id="ARBA00023012"/>
    </source>
</evidence>
<dbReference type="GO" id="GO:0005524">
    <property type="term" value="F:ATP binding"/>
    <property type="evidence" value="ECO:0007669"/>
    <property type="project" value="UniProtKB-KW"/>
</dbReference>
<dbReference type="Pfam" id="PF02518">
    <property type="entry name" value="HATPase_c"/>
    <property type="match status" value="1"/>
</dbReference>
<keyword evidence="4" id="KW-0808">Transferase</keyword>
<dbReference type="FunFam" id="3.30.565.10:FF:000037">
    <property type="entry name" value="Hybrid sensor histidine kinase/response regulator"/>
    <property type="match status" value="1"/>
</dbReference>
<keyword evidence="8" id="KW-0902">Two-component regulatory system</keyword>
<evidence type="ECO:0000256" key="4">
    <source>
        <dbReference type="ARBA" id="ARBA00022679"/>
    </source>
</evidence>
<feature type="domain" description="Histidine kinase" evidence="9">
    <location>
        <begin position="188"/>
        <end position="410"/>
    </location>
</feature>
<evidence type="ECO:0000256" key="6">
    <source>
        <dbReference type="ARBA" id="ARBA00022777"/>
    </source>
</evidence>
<comment type="catalytic activity">
    <reaction evidence="1">
        <text>ATP + protein L-histidine = ADP + protein N-phospho-L-histidine.</text>
        <dbReference type="EC" id="2.7.13.3"/>
    </reaction>
</comment>
<evidence type="ECO:0000256" key="2">
    <source>
        <dbReference type="ARBA" id="ARBA00012438"/>
    </source>
</evidence>
<evidence type="ECO:0000313" key="11">
    <source>
        <dbReference type="EMBL" id="MBC2397782.1"/>
    </source>
</evidence>
<evidence type="ECO:0000256" key="1">
    <source>
        <dbReference type="ARBA" id="ARBA00000085"/>
    </source>
</evidence>
<dbReference type="CDD" id="cd00082">
    <property type="entry name" value="HisKA"/>
    <property type="match status" value="1"/>
</dbReference>
<dbReference type="Proteomes" id="UP000563151">
    <property type="component" value="Unassembled WGS sequence"/>
</dbReference>
<dbReference type="EMBL" id="JAAZWO010000007">
    <property type="protein sequence ID" value="MBC2397782.1"/>
    <property type="molecule type" value="Genomic_DNA"/>
</dbReference>
<dbReference type="SMART" id="SM00388">
    <property type="entry name" value="HisKA"/>
    <property type="match status" value="1"/>
</dbReference>
<dbReference type="InterPro" id="IPR035965">
    <property type="entry name" value="PAS-like_dom_sf"/>
</dbReference>
<dbReference type="PROSITE" id="PS50112">
    <property type="entry name" value="PAS"/>
    <property type="match status" value="1"/>
</dbReference>
<evidence type="ECO:0000313" key="12">
    <source>
        <dbReference type="Proteomes" id="UP000563151"/>
    </source>
</evidence>
<comment type="caution">
    <text evidence="11">The sequence shown here is derived from an EMBL/GenBank/DDBJ whole genome shotgun (WGS) entry which is preliminary data.</text>
</comment>
<dbReference type="PRINTS" id="PR00344">
    <property type="entry name" value="BCTRLSENSOR"/>
</dbReference>
<proteinExistence type="predicted"/>
<dbReference type="AlphaFoldDB" id="A0A923J083"/>
<dbReference type="GO" id="GO:0000155">
    <property type="term" value="F:phosphorelay sensor kinase activity"/>
    <property type="evidence" value="ECO:0007669"/>
    <property type="project" value="InterPro"/>
</dbReference>
<reference evidence="11 12" key="1">
    <citation type="submission" date="2020-04" db="EMBL/GenBank/DDBJ databases">
        <title>Genomic insights into acetone-butanol-ethanol (ABE) fermentation by sequencing solventogenic clostridia strains.</title>
        <authorList>
            <person name="Brown S."/>
        </authorList>
    </citation>
    <scope>NUCLEOTIDE SEQUENCE [LARGE SCALE GENOMIC DNA]</scope>
    <source>
        <strain evidence="11 12">DJ011</strain>
    </source>
</reference>
<dbReference type="InterPro" id="IPR036890">
    <property type="entry name" value="HATPase_C_sf"/>
</dbReference>
<evidence type="ECO:0000256" key="5">
    <source>
        <dbReference type="ARBA" id="ARBA00022741"/>
    </source>
</evidence>
<evidence type="ECO:0000256" key="3">
    <source>
        <dbReference type="ARBA" id="ARBA00022553"/>
    </source>
</evidence>
<dbReference type="InterPro" id="IPR000014">
    <property type="entry name" value="PAS"/>
</dbReference>
<dbReference type="InterPro" id="IPR003661">
    <property type="entry name" value="HisK_dim/P_dom"/>
</dbReference>
<keyword evidence="12" id="KW-1185">Reference proteome</keyword>
<accession>A0A923J083</accession>
<dbReference type="PANTHER" id="PTHR43547">
    <property type="entry name" value="TWO-COMPONENT HISTIDINE KINASE"/>
    <property type="match status" value="1"/>
</dbReference>
<sequence>MLILDDNNTNYDVKNYKLSDKNNSALFHKLNYKYKNENFVKILLENIPLGVLLLDNNFNILICNSHIEHITGIKKKSLLNNNLLLFFPFFNEEFYFVQSFNFKESKLNNNNFNSTTYHIFKNKNGENKKIENTFFPIYYNNSYCILFIIKDISKTMYIKDLKRRFNKKNLSIKKMEQVDKVKTDFFTNIIHELKTPINVILAAVQLLNMDINHNVDLCESKKRDYYNSIYQNSLRLIKIINNLIDITKIDSGYFKLNLGNHNIVSIIEEITLSVANYIEDKSISLIFDTDIEEKIMACDPDIIERIILNLISNSAKFTNSGGKIIVSVQDKKNFVQISVKDNGTGIPKDELNKIFNRFLQVDKSLYRNKEGSGIGLSLVKSLVQLHGGTIKVISEYGSGTDMLINLPVNLVNKNNTLSKSKHLTKTSVEKINIEFSDIYK</sequence>
<evidence type="ECO:0000259" key="9">
    <source>
        <dbReference type="PROSITE" id="PS50109"/>
    </source>
</evidence>
<dbReference type="InterPro" id="IPR036097">
    <property type="entry name" value="HisK_dim/P_sf"/>
</dbReference>
<organism evidence="11 12">
    <name type="scientific">Clostridium tetanomorphum</name>
    <dbReference type="NCBI Taxonomy" id="1553"/>
    <lineage>
        <taxon>Bacteria</taxon>
        <taxon>Bacillati</taxon>
        <taxon>Bacillota</taxon>
        <taxon>Clostridia</taxon>
        <taxon>Eubacteriales</taxon>
        <taxon>Clostridiaceae</taxon>
        <taxon>Clostridium</taxon>
    </lineage>
</organism>
<dbReference type="SUPFAM" id="SSF55785">
    <property type="entry name" value="PYP-like sensor domain (PAS domain)"/>
    <property type="match status" value="1"/>
</dbReference>
<dbReference type="PANTHER" id="PTHR43547:SF2">
    <property type="entry name" value="HYBRID SIGNAL TRANSDUCTION HISTIDINE KINASE C"/>
    <property type="match status" value="1"/>
</dbReference>
<dbReference type="Pfam" id="PF00512">
    <property type="entry name" value="HisKA"/>
    <property type="match status" value="1"/>
</dbReference>
<keyword evidence="7" id="KW-0067">ATP-binding</keyword>
<dbReference type="RefSeq" id="WP_173680025.1">
    <property type="nucleotide sequence ID" value="NZ_JAAZWO010000007.1"/>
</dbReference>
<dbReference type="SUPFAM" id="SSF47384">
    <property type="entry name" value="Homodimeric domain of signal transducing histidine kinase"/>
    <property type="match status" value="1"/>
</dbReference>
<evidence type="ECO:0000256" key="7">
    <source>
        <dbReference type="ARBA" id="ARBA00022840"/>
    </source>
</evidence>
<dbReference type="PROSITE" id="PS50109">
    <property type="entry name" value="HIS_KIN"/>
    <property type="match status" value="1"/>
</dbReference>
<evidence type="ECO:0000259" key="10">
    <source>
        <dbReference type="PROSITE" id="PS50112"/>
    </source>
</evidence>
<keyword evidence="6 11" id="KW-0418">Kinase</keyword>
<dbReference type="EC" id="2.7.13.3" evidence="2"/>
<dbReference type="InterPro" id="IPR003594">
    <property type="entry name" value="HATPase_dom"/>
</dbReference>
<keyword evidence="3" id="KW-0597">Phosphoprotein</keyword>
<keyword evidence="5" id="KW-0547">Nucleotide-binding</keyword>
<feature type="domain" description="PAS" evidence="10">
    <location>
        <begin position="36"/>
        <end position="93"/>
    </location>
</feature>
<dbReference type="Gene3D" id="3.30.450.20">
    <property type="entry name" value="PAS domain"/>
    <property type="match status" value="1"/>
</dbReference>
<dbReference type="InterPro" id="IPR005467">
    <property type="entry name" value="His_kinase_dom"/>
</dbReference>
<dbReference type="Gene3D" id="1.10.287.130">
    <property type="match status" value="1"/>
</dbReference>
<dbReference type="InterPro" id="IPR004358">
    <property type="entry name" value="Sig_transdc_His_kin-like_C"/>
</dbReference>
<protein>
    <recommendedName>
        <fullName evidence="2">histidine kinase</fullName>
        <ecNumber evidence="2">2.7.13.3</ecNumber>
    </recommendedName>
</protein>
<dbReference type="Gene3D" id="3.30.565.10">
    <property type="entry name" value="Histidine kinase-like ATPase, C-terminal domain"/>
    <property type="match status" value="1"/>
</dbReference>
<gene>
    <name evidence="11" type="ORF">HGG79_08340</name>
</gene>
<dbReference type="CDD" id="cd00075">
    <property type="entry name" value="HATPase"/>
    <property type="match status" value="1"/>
</dbReference>
<dbReference type="SUPFAM" id="SSF55874">
    <property type="entry name" value="ATPase domain of HSP90 chaperone/DNA topoisomerase II/histidine kinase"/>
    <property type="match status" value="1"/>
</dbReference>
<dbReference type="NCBIfam" id="TIGR00229">
    <property type="entry name" value="sensory_box"/>
    <property type="match status" value="1"/>
</dbReference>
<dbReference type="SMART" id="SM00387">
    <property type="entry name" value="HATPase_c"/>
    <property type="match status" value="1"/>
</dbReference>